<feature type="domain" description="HTH lysR-type" evidence="5">
    <location>
        <begin position="1"/>
        <end position="59"/>
    </location>
</feature>
<evidence type="ECO:0000256" key="2">
    <source>
        <dbReference type="ARBA" id="ARBA00023015"/>
    </source>
</evidence>
<evidence type="ECO:0000313" key="7">
    <source>
        <dbReference type="Proteomes" id="UP000198844"/>
    </source>
</evidence>
<dbReference type="InterPro" id="IPR000847">
    <property type="entry name" value="LysR_HTH_N"/>
</dbReference>
<dbReference type="PROSITE" id="PS50931">
    <property type="entry name" value="HTH_LYSR"/>
    <property type="match status" value="1"/>
</dbReference>
<dbReference type="Gene3D" id="1.10.10.10">
    <property type="entry name" value="Winged helix-like DNA-binding domain superfamily/Winged helix DNA-binding domain"/>
    <property type="match status" value="1"/>
</dbReference>
<dbReference type="AlphaFoldDB" id="A0A1I7EPP8"/>
<dbReference type="SUPFAM" id="SSF46785">
    <property type="entry name" value="Winged helix' DNA-binding domain"/>
    <property type="match status" value="1"/>
</dbReference>
<dbReference type="PANTHER" id="PTHR30537:SF72">
    <property type="entry name" value="LYSR FAMILY TRANSCRIPTIONAL REGULATOR"/>
    <property type="match status" value="1"/>
</dbReference>
<evidence type="ECO:0000313" key="6">
    <source>
        <dbReference type="EMBL" id="SFU25906.1"/>
    </source>
</evidence>
<gene>
    <name evidence="6" type="ORF">SAMN05192563_104341</name>
</gene>
<evidence type="ECO:0000256" key="1">
    <source>
        <dbReference type="ARBA" id="ARBA00009437"/>
    </source>
</evidence>
<keyword evidence="2" id="KW-0805">Transcription regulation</keyword>
<dbReference type="InterPro" id="IPR058163">
    <property type="entry name" value="LysR-type_TF_proteobact-type"/>
</dbReference>
<accession>A0A1I7EPP8</accession>
<reference evidence="6 7" key="1">
    <citation type="submission" date="2016-10" db="EMBL/GenBank/DDBJ databases">
        <authorList>
            <person name="de Groot N.N."/>
        </authorList>
    </citation>
    <scope>NUCLEOTIDE SEQUENCE [LARGE SCALE GENOMIC DNA]</scope>
    <source>
        <strain evidence="6 7">LMG 27731</strain>
    </source>
</reference>
<dbReference type="FunFam" id="1.10.10.10:FF:000001">
    <property type="entry name" value="LysR family transcriptional regulator"/>
    <property type="match status" value="1"/>
</dbReference>
<dbReference type="InterPro" id="IPR036390">
    <property type="entry name" value="WH_DNA-bd_sf"/>
</dbReference>
<dbReference type="CDD" id="cd08472">
    <property type="entry name" value="PBP2_CrgA_like_3"/>
    <property type="match status" value="1"/>
</dbReference>
<keyword evidence="4" id="KW-0804">Transcription</keyword>
<dbReference type="RefSeq" id="WP_093646081.1">
    <property type="nucleotide sequence ID" value="NZ_FPBH01000043.1"/>
</dbReference>
<dbReference type="PANTHER" id="PTHR30537">
    <property type="entry name" value="HTH-TYPE TRANSCRIPTIONAL REGULATOR"/>
    <property type="match status" value="1"/>
</dbReference>
<proteinExistence type="inferred from homology"/>
<dbReference type="GO" id="GO:0003700">
    <property type="term" value="F:DNA-binding transcription factor activity"/>
    <property type="evidence" value="ECO:0007669"/>
    <property type="project" value="InterPro"/>
</dbReference>
<evidence type="ECO:0000259" key="5">
    <source>
        <dbReference type="PROSITE" id="PS50931"/>
    </source>
</evidence>
<dbReference type="FunFam" id="3.40.190.290:FF:000001">
    <property type="entry name" value="Transcriptional regulator, LysR family"/>
    <property type="match status" value="1"/>
</dbReference>
<keyword evidence="3" id="KW-0238">DNA-binding</keyword>
<sequence length="345" mass="38223">MDRLQAMQVFTKVVEMNSFSRAADALNLPRASATTIIKKLEAHLQVHLIQRTTRRLNLTPEGAEYYERCVCILAEIDETEGSFAKTGMGPRGKLRLDMPASIGRLIVIPRIGDFRKRYPHVELMLGFGDRPVDLIQEAVDCAIRVGELRDSGLVARRLGNLLTLTAASPGYIRRYGAPQVIEDLHEHMAVQYFSNSTGRNTPFNFMAAGHSSDVKMKGTLSVNDADAYVMCGVDGEGIIQSPRFMLAPYLSSGELVEVLPTCKPRSMPIAAVYPRNRYLAPKVRAFVEWITVLFQECPLMSEVVDVNERGSTSHLVKSAYPATHRTPGDFGSTPLEATPENYDCA</sequence>
<protein>
    <submittedName>
        <fullName evidence="6">Transcriptional regulator, LysR family</fullName>
    </submittedName>
</protein>
<dbReference type="Proteomes" id="UP000198844">
    <property type="component" value="Unassembled WGS sequence"/>
</dbReference>
<name>A0A1I7EPP8_9BURK</name>
<dbReference type="Gene3D" id="3.40.190.290">
    <property type="match status" value="1"/>
</dbReference>
<organism evidence="6 7">
    <name type="scientific">Paraburkholderia aspalathi</name>
    <dbReference type="NCBI Taxonomy" id="1324617"/>
    <lineage>
        <taxon>Bacteria</taxon>
        <taxon>Pseudomonadati</taxon>
        <taxon>Pseudomonadota</taxon>
        <taxon>Betaproteobacteria</taxon>
        <taxon>Burkholderiales</taxon>
        <taxon>Burkholderiaceae</taxon>
        <taxon>Paraburkholderia</taxon>
    </lineage>
</organism>
<dbReference type="SUPFAM" id="SSF53850">
    <property type="entry name" value="Periplasmic binding protein-like II"/>
    <property type="match status" value="1"/>
</dbReference>
<dbReference type="GO" id="GO:0006351">
    <property type="term" value="P:DNA-templated transcription"/>
    <property type="evidence" value="ECO:0007669"/>
    <property type="project" value="TreeGrafter"/>
</dbReference>
<dbReference type="Pfam" id="PF00126">
    <property type="entry name" value="HTH_1"/>
    <property type="match status" value="1"/>
</dbReference>
<dbReference type="InterPro" id="IPR005119">
    <property type="entry name" value="LysR_subst-bd"/>
</dbReference>
<evidence type="ECO:0000256" key="4">
    <source>
        <dbReference type="ARBA" id="ARBA00023163"/>
    </source>
</evidence>
<evidence type="ECO:0000256" key="3">
    <source>
        <dbReference type="ARBA" id="ARBA00023125"/>
    </source>
</evidence>
<dbReference type="GO" id="GO:0043565">
    <property type="term" value="F:sequence-specific DNA binding"/>
    <property type="evidence" value="ECO:0007669"/>
    <property type="project" value="TreeGrafter"/>
</dbReference>
<comment type="similarity">
    <text evidence="1">Belongs to the LysR transcriptional regulatory family.</text>
</comment>
<dbReference type="EMBL" id="FPBH01000043">
    <property type="protein sequence ID" value="SFU25906.1"/>
    <property type="molecule type" value="Genomic_DNA"/>
</dbReference>
<dbReference type="Pfam" id="PF03466">
    <property type="entry name" value="LysR_substrate"/>
    <property type="match status" value="1"/>
</dbReference>
<dbReference type="OrthoDB" id="9076738at2"/>
<dbReference type="InterPro" id="IPR036388">
    <property type="entry name" value="WH-like_DNA-bd_sf"/>
</dbReference>